<dbReference type="PANTHER" id="PTHR35317:SF41">
    <property type="entry name" value="RNA-DIRECTED DNA POLYMERASE"/>
    <property type="match status" value="1"/>
</dbReference>
<dbReference type="AlphaFoldDB" id="A0A699HPN9"/>
<accession>A0A699HPN9</accession>
<reference evidence="1" key="1">
    <citation type="journal article" date="2019" name="Sci. Rep.">
        <title>Draft genome of Tanacetum cinerariifolium, the natural source of mosquito coil.</title>
        <authorList>
            <person name="Yamashiro T."/>
            <person name="Shiraishi A."/>
            <person name="Satake H."/>
            <person name="Nakayama K."/>
        </authorList>
    </citation>
    <scope>NUCLEOTIDE SEQUENCE</scope>
</reference>
<proteinExistence type="predicted"/>
<dbReference type="EMBL" id="BKCJ010180885">
    <property type="protein sequence ID" value="GEY46566.1"/>
    <property type="molecule type" value="Genomic_DNA"/>
</dbReference>
<gene>
    <name evidence="1" type="ORF">Tci_418540</name>
</gene>
<sequence>EIETLRMKPNEKVSDYGGKLSSIKAKFKGLGETLEDKVLVRKLLNSVPKKFLPIVETIEQYQDLDEMSFAEAVGRLTAFEERIKSQDKLEANDQDKLLLASSNNQSRGTGQGKNFNKEANESMKWKNSLNARGTSTSQGTKDKSTFKCYECGDFGHFARESSLSDDIRIIPYTITVTGDKFGNDEDVGDEDANLDWLSRLIASVSDVGEGATVKAEFCGGRIWLFVLSLIIFAEIAEHVIPLYSLLWSFWHHLLLWSWSGPFDTMSKLIVTASFGWSGSEVCFKGLLRRLQLCVASLIFVEAGAGEEYCTSHPPRVPYMHASGLSFCLIVPFFWATRRISIRLEIPDEYVDATSFSFGGSELVRGAFSSEDVVLIRSGLNASWSNLLVDHTTIFAMEDACLPNPTLDEVICEKRVEPSVILLSHVLPTNPDRDRPTSVAQEWMLSLCPAPYHMPRPYADGESGVHSKYTKEEWDQIHVLSVDLLNKEIFKDLMVCEAALDRSLTLAELLNMETMSLLDPFNQ</sequence>
<organism evidence="1">
    <name type="scientific">Tanacetum cinerariifolium</name>
    <name type="common">Dalmatian daisy</name>
    <name type="synonym">Chrysanthemum cinerariifolium</name>
    <dbReference type="NCBI Taxonomy" id="118510"/>
    <lineage>
        <taxon>Eukaryota</taxon>
        <taxon>Viridiplantae</taxon>
        <taxon>Streptophyta</taxon>
        <taxon>Embryophyta</taxon>
        <taxon>Tracheophyta</taxon>
        <taxon>Spermatophyta</taxon>
        <taxon>Magnoliopsida</taxon>
        <taxon>eudicotyledons</taxon>
        <taxon>Gunneridae</taxon>
        <taxon>Pentapetalae</taxon>
        <taxon>asterids</taxon>
        <taxon>campanulids</taxon>
        <taxon>Asterales</taxon>
        <taxon>Asteraceae</taxon>
        <taxon>Asteroideae</taxon>
        <taxon>Anthemideae</taxon>
        <taxon>Anthemidinae</taxon>
        <taxon>Tanacetum</taxon>
    </lineage>
</organism>
<feature type="non-terminal residue" evidence="1">
    <location>
        <position position="1"/>
    </location>
</feature>
<protein>
    <submittedName>
        <fullName evidence="1">Zinc finger, CCHC-type</fullName>
    </submittedName>
</protein>
<dbReference type="PANTHER" id="PTHR35317">
    <property type="entry name" value="OS04G0629600 PROTEIN"/>
    <property type="match status" value="1"/>
</dbReference>
<evidence type="ECO:0000313" key="1">
    <source>
        <dbReference type="EMBL" id="GEY46566.1"/>
    </source>
</evidence>
<name>A0A699HPN9_TANCI</name>
<dbReference type="Pfam" id="PF14223">
    <property type="entry name" value="Retrotran_gag_2"/>
    <property type="match status" value="1"/>
</dbReference>
<comment type="caution">
    <text evidence="1">The sequence shown here is derived from an EMBL/GenBank/DDBJ whole genome shotgun (WGS) entry which is preliminary data.</text>
</comment>